<sequence length="187" mass="21168">MDTSTLLSQLQTQVQALQGTVSTEFLTLEDAALHFKPHATGWSILECLEHLNRYSRFYLPYLEKAVAAAPALSEPQPVRYSWLGRKSLDLVNPGNVKKHKTLQHMNPRHSTLSPEVLPEFLQHQEKLLYLLTAAAKADLNQKTIPVEFFRLLKLRTGEAFAFVVLHQQRHVRQAQRALAQVPVGLVA</sequence>
<evidence type="ECO:0000259" key="1">
    <source>
        <dbReference type="Pfam" id="PF12867"/>
    </source>
</evidence>
<protein>
    <recommendedName>
        <fullName evidence="1">DinB-like domain-containing protein</fullName>
    </recommendedName>
</protein>
<dbReference type="Pfam" id="PF12867">
    <property type="entry name" value="DinB_2"/>
    <property type="match status" value="1"/>
</dbReference>
<feature type="domain" description="DinB-like" evidence="1">
    <location>
        <begin position="26"/>
        <end position="174"/>
    </location>
</feature>
<proteinExistence type="predicted"/>
<dbReference type="Proteomes" id="UP000563094">
    <property type="component" value="Unassembled WGS sequence"/>
</dbReference>
<dbReference type="EMBL" id="JACJIQ010000002">
    <property type="protein sequence ID" value="MBA9076204.1"/>
    <property type="molecule type" value="Genomic_DNA"/>
</dbReference>
<comment type="caution">
    <text evidence="2">The sequence shown here is derived from an EMBL/GenBank/DDBJ whole genome shotgun (WGS) entry which is preliminary data.</text>
</comment>
<dbReference type="InterPro" id="IPR024775">
    <property type="entry name" value="DinB-like"/>
</dbReference>
<dbReference type="SUPFAM" id="SSF109854">
    <property type="entry name" value="DinB/YfiT-like putative metalloenzymes"/>
    <property type="match status" value="1"/>
</dbReference>
<dbReference type="Gene3D" id="1.20.120.450">
    <property type="entry name" value="dinb family like domain"/>
    <property type="match status" value="1"/>
</dbReference>
<evidence type="ECO:0000313" key="2">
    <source>
        <dbReference type="EMBL" id="MBA9076204.1"/>
    </source>
</evidence>
<name>A0A839G9N9_9BACT</name>
<organism evidence="2 3">
    <name type="scientific">Rufibacter quisquiliarum</name>
    <dbReference type="NCBI Taxonomy" id="1549639"/>
    <lineage>
        <taxon>Bacteria</taxon>
        <taxon>Pseudomonadati</taxon>
        <taxon>Bacteroidota</taxon>
        <taxon>Cytophagia</taxon>
        <taxon>Cytophagales</taxon>
        <taxon>Hymenobacteraceae</taxon>
        <taxon>Rufibacter</taxon>
    </lineage>
</organism>
<dbReference type="RefSeq" id="WP_066835389.1">
    <property type="nucleotide sequence ID" value="NZ_JACJIQ010000002.1"/>
</dbReference>
<dbReference type="InterPro" id="IPR034660">
    <property type="entry name" value="DinB/YfiT-like"/>
</dbReference>
<reference evidence="2 3" key="1">
    <citation type="submission" date="2020-08" db="EMBL/GenBank/DDBJ databases">
        <title>Genomic Encyclopedia of Type Strains, Phase IV (KMG-IV): sequencing the most valuable type-strain genomes for metagenomic binning, comparative biology and taxonomic classification.</title>
        <authorList>
            <person name="Goeker M."/>
        </authorList>
    </citation>
    <scope>NUCLEOTIDE SEQUENCE [LARGE SCALE GENOMIC DNA]</scope>
    <source>
        <strain evidence="2 3">DSM 29854</strain>
    </source>
</reference>
<gene>
    <name evidence="2" type="ORF">FHS90_000906</name>
</gene>
<dbReference type="AlphaFoldDB" id="A0A839G9N9"/>
<keyword evidence="3" id="KW-1185">Reference proteome</keyword>
<accession>A0A839G9N9</accession>
<evidence type="ECO:0000313" key="3">
    <source>
        <dbReference type="Proteomes" id="UP000563094"/>
    </source>
</evidence>